<reference evidence="4 5" key="1">
    <citation type="submission" date="2020-03" db="EMBL/GenBank/DDBJ databases">
        <title>Soil Listeria distribution.</title>
        <authorList>
            <person name="Liao J."/>
            <person name="Wiedmann M."/>
        </authorList>
    </citation>
    <scope>NUCLEOTIDE SEQUENCE [LARGE SCALE GENOMIC DNA]</scope>
    <source>
        <strain evidence="4 5">FSL L7-0978</strain>
    </source>
</reference>
<accession>A0A7X0XZV4</accession>
<evidence type="ECO:0000313" key="4">
    <source>
        <dbReference type="EMBL" id="MBC1794805.1"/>
    </source>
</evidence>
<keyword evidence="3" id="KW-0812">Transmembrane</keyword>
<proteinExistence type="predicted"/>
<gene>
    <name evidence="4" type="ORF">HCA52_15325</name>
</gene>
<feature type="transmembrane region" description="Helical" evidence="3">
    <location>
        <begin position="234"/>
        <end position="257"/>
    </location>
</feature>
<feature type="region of interest" description="Disordered" evidence="2">
    <location>
        <begin position="309"/>
        <end position="342"/>
    </location>
</feature>
<feature type="transmembrane region" description="Helical" evidence="3">
    <location>
        <begin position="269"/>
        <end position="292"/>
    </location>
</feature>
<dbReference type="Proteomes" id="UP000539064">
    <property type="component" value="Unassembled WGS sequence"/>
</dbReference>
<feature type="compositionally biased region" description="Basic and acidic residues" evidence="2">
    <location>
        <begin position="330"/>
        <end position="342"/>
    </location>
</feature>
<comment type="caution">
    <text evidence="4">The sequence shown here is derived from an EMBL/GenBank/DDBJ whole genome shotgun (WGS) entry which is preliminary data.</text>
</comment>
<feature type="coiled-coil region" evidence="1">
    <location>
        <begin position="385"/>
        <end position="412"/>
    </location>
</feature>
<sequence length="426" mass="45630">MTGIIRDFSQTSIDRIAALVQKEEGDGQWGIFDWFDDTFTSAGDIRDSLDNLDKYHQEVIDDQNIGVEKFDAILQEVESVDQNYASRFYNLQDKLEGFNDKLTTIANMITPSVMTTSIENFNQITDGANKAFDSILNATNENIDNLESSIEEVLEEEADFWQKLGSGALGIGVSIVKDVGGSLLTFGEDVFHEIGIGDGHFWEDRLEYLDEGILEKWGWVDDKWYYGGRAIGDAVCFVAGAIAIVGGVVTILGGLTVTVAGAGLSATGVGALVGVPAIAVSWAAVAEGAVLVTAGATMMSSAGSNIGDNWSKMQSSKGNGSTSQSSVHDAANKRESLLDSASNEKLKNTISEMYRPGASTGDGGLADAVRHELSTGELVGGKSHLTKALERIKNLENIIRRQDLDADDLKLATELLEDLKNAVGGK</sequence>
<keyword evidence="3" id="KW-0472">Membrane</keyword>
<evidence type="ECO:0000256" key="3">
    <source>
        <dbReference type="SAM" id="Phobius"/>
    </source>
</evidence>
<dbReference type="EMBL" id="JAARVG010000017">
    <property type="protein sequence ID" value="MBC1794805.1"/>
    <property type="molecule type" value="Genomic_DNA"/>
</dbReference>
<dbReference type="RefSeq" id="WP_185489036.1">
    <property type="nucleotide sequence ID" value="NZ_JAARVC010000007.1"/>
</dbReference>
<evidence type="ECO:0000256" key="1">
    <source>
        <dbReference type="SAM" id="Coils"/>
    </source>
</evidence>
<keyword evidence="1" id="KW-0175">Coiled coil</keyword>
<dbReference type="Gene3D" id="1.20.1170.10">
    <property type="match status" value="1"/>
</dbReference>
<evidence type="ECO:0000256" key="2">
    <source>
        <dbReference type="SAM" id="MobiDB-lite"/>
    </source>
</evidence>
<keyword evidence="3" id="KW-1133">Transmembrane helix</keyword>
<organism evidence="4 5">
    <name type="scientific">Listeria booriae</name>
    <dbReference type="NCBI Taxonomy" id="1552123"/>
    <lineage>
        <taxon>Bacteria</taxon>
        <taxon>Bacillati</taxon>
        <taxon>Bacillota</taxon>
        <taxon>Bacilli</taxon>
        <taxon>Bacillales</taxon>
        <taxon>Listeriaceae</taxon>
        <taxon>Listeria</taxon>
    </lineage>
</organism>
<name>A0A7X0XZV4_9LIST</name>
<dbReference type="AlphaFoldDB" id="A0A7X0XZV4"/>
<evidence type="ECO:0000313" key="5">
    <source>
        <dbReference type="Proteomes" id="UP000539064"/>
    </source>
</evidence>
<feature type="compositionally biased region" description="Low complexity" evidence="2">
    <location>
        <begin position="314"/>
        <end position="326"/>
    </location>
</feature>
<evidence type="ECO:0008006" key="6">
    <source>
        <dbReference type="Google" id="ProtNLM"/>
    </source>
</evidence>
<protein>
    <recommendedName>
        <fullName evidence="6">LXG domain-containing protein</fullName>
    </recommendedName>
</protein>